<feature type="domain" description="PD-(D/E)XK endonuclease-like" evidence="2">
    <location>
        <begin position="720"/>
        <end position="932"/>
    </location>
</feature>
<feature type="region of interest" description="Disordered" evidence="1">
    <location>
        <begin position="690"/>
        <end position="717"/>
    </location>
</feature>
<dbReference type="SUPFAM" id="SSF52980">
    <property type="entry name" value="Restriction endonuclease-like"/>
    <property type="match status" value="1"/>
</dbReference>
<dbReference type="Pfam" id="PF12705">
    <property type="entry name" value="PDDEXK_1"/>
    <property type="match status" value="1"/>
</dbReference>
<gene>
    <name evidence="3" type="primary">addB</name>
    <name evidence="3" type="ORF">GU927_008480</name>
</gene>
<proteinExistence type="predicted"/>
<sequence length="989" mass="108382">MFPDPAPRLFHLPPGCDFASALVAGLRQRLQGQPPEAMARVTVYLNTNRMRRRVADIFAASGAGFLPRLRVLTDLSEGIVLPGLPTAVSPLRRRLELTQLIAGLLEKQPDLAPRAALYDLADSLATLMDEMQGEGVTPATIAALDVSDHSAHWARTREFLRIVTQFFSGTEAPDTETRQRLAVDRITQLWQAQPPQDPVIVAGSTGSRGTTAALMQAVAALPQGAIILPGFDTQMPAWVWDRLDDAMTGEDHPQFRFRRMMDRLMVGPASIRPWIDIPPPAPDRNALISLSLRPAPVTDQWLQDGNHLPDLPDATASMTLIEAPNPRSEALAIALMLREAAENGTQAALITPDRMLTRRVTAALDRWGIIPDDSAGKPLSLSAPGRLLRHVAGIMGRRLTSDALLVLLKHPLSFTGADRGDHLLHTRQLELKLRREGPAFPTGPELLQWAQARVDKGGDRGVLAWAKALAGFMDRATTIATASLPDLIAVHRDLTETLARGTACDGTGTLWDKEAGVAALTLLSALAAEADAGGTLSPAEYRDLFDTVMARGEVRETVTAHPGIQIFGPREAREQSAELVILASLNDGAWPRLPDPDPWLNRRMRKDAGLLLPERQVGLSAHDYQIAIAAPRVVLTRATRDAEAETVPSRWLNRLTNLMAGLPQKNGPEALESMRGRGNTWLALAAAFDQPTAEQQSNPRLKPARRPSPRPPLEQRPKELSLTRIGLLIRDPYAIYCRYVLRLKRLDPLRHEPDAALRGQILHKILEDFVRNRPDDETRPAARARLISTAQAVLAETVPWPAARALWLARLGRAADFFLNVDGRDGGTPVTLERAGKVDIAPFGFRLTGTPDRIDRLPDGRLHILDYKTGTPPTQAMQKAFDKQLLLAAAMAERDAFAGLEGSEVAKITYVGLGSSPKTEETEINPQMTAEVWQGLHELIGHYSHHAAGYTARRAVMKERFEGDYDHLSRFGEWDTTAHPSAATVGETQ</sequence>
<comment type="caution">
    <text evidence="3">The sequence shown here is derived from an EMBL/GenBank/DDBJ whole genome shotgun (WGS) entry which is preliminary data.</text>
</comment>
<evidence type="ECO:0000259" key="2">
    <source>
        <dbReference type="Pfam" id="PF12705"/>
    </source>
</evidence>
<dbReference type="SUPFAM" id="SSF52540">
    <property type="entry name" value="P-loop containing nucleoside triphosphate hydrolases"/>
    <property type="match status" value="1"/>
</dbReference>
<evidence type="ECO:0000313" key="3">
    <source>
        <dbReference type="EMBL" id="MBU9697884.1"/>
    </source>
</evidence>
<evidence type="ECO:0000256" key="1">
    <source>
        <dbReference type="SAM" id="MobiDB-lite"/>
    </source>
</evidence>
<organism evidence="3 4">
    <name type="scientific">Paragemmobacter amnigenus</name>
    <dbReference type="NCBI Taxonomy" id="2852097"/>
    <lineage>
        <taxon>Bacteria</taxon>
        <taxon>Pseudomonadati</taxon>
        <taxon>Pseudomonadota</taxon>
        <taxon>Alphaproteobacteria</taxon>
        <taxon>Rhodobacterales</taxon>
        <taxon>Paracoccaceae</taxon>
        <taxon>Paragemmobacter</taxon>
    </lineage>
</organism>
<dbReference type="EMBL" id="JAAATX020000005">
    <property type="protein sequence ID" value="MBU9697884.1"/>
    <property type="molecule type" value="Genomic_DNA"/>
</dbReference>
<dbReference type="InterPro" id="IPR011604">
    <property type="entry name" value="PDDEXK-like_dom_sf"/>
</dbReference>
<keyword evidence="4" id="KW-1185">Reference proteome</keyword>
<dbReference type="InterPro" id="IPR038726">
    <property type="entry name" value="PDDEXK_AddAB-type"/>
</dbReference>
<accession>A0ABS6J292</accession>
<name>A0ABS6J292_9RHOB</name>
<protein>
    <submittedName>
        <fullName evidence="3">Double-strand break repair protein AddB</fullName>
    </submittedName>
</protein>
<dbReference type="NCBIfam" id="TIGR02786">
    <property type="entry name" value="addB_alphas"/>
    <property type="match status" value="1"/>
</dbReference>
<dbReference type="InterPro" id="IPR027417">
    <property type="entry name" value="P-loop_NTPase"/>
</dbReference>
<dbReference type="InterPro" id="IPR011335">
    <property type="entry name" value="Restrct_endonuc-II-like"/>
</dbReference>
<reference evidence="3 4" key="1">
    <citation type="submission" date="2021-06" db="EMBL/GenBank/DDBJ databases">
        <title>Rhodobacteraceae bacterium strain HSP-20.</title>
        <authorList>
            <person name="Chen W.-M."/>
        </authorList>
    </citation>
    <scope>NUCLEOTIDE SEQUENCE [LARGE SCALE GENOMIC DNA]</scope>
    <source>
        <strain evidence="3 4">HSP-20</strain>
    </source>
</reference>
<dbReference type="RefSeq" id="WP_161762158.1">
    <property type="nucleotide sequence ID" value="NZ_JAAATX020000005.1"/>
</dbReference>
<dbReference type="InterPro" id="IPR014153">
    <property type="entry name" value="Ds_break_AddB"/>
</dbReference>
<dbReference type="Proteomes" id="UP000731907">
    <property type="component" value="Unassembled WGS sequence"/>
</dbReference>
<evidence type="ECO:0000313" key="4">
    <source>
        <dbReference type="Proteomes" id="UP000731907"/>
    </source>
</evidence>
<dbReference type="Gene3D" id="3.90.320.10">
    <property type="match status" value="1"/>
</dbReference>